<dbReference type="EMBL" id="JAGKSQ010000001">
    <property type="protein sequence ID" value="MBP3950243.1"/>
    <property type="molecule type" value="Genomic_DNA"/>
</dbReference>
<sequence length="344" mass="37900">MDQNQDWIRTQVGSTHHKVAIYLFPLVIFLGYIHPLLFGIGLLVFFLVTSFRMLKSMLFWMIILGLISVILPFLAPIIFIVMLVLFFMRIGYVINNWRPFVSGILLYGVSAVLIGRSVYLHGYYYLPNSVMIEGLIISGLSFVVLHYLLKWLYSYNYTSYAALGIMGSVPVIIIAFVLPFLKLHVGGEFFASETAVETKQGKGGVAFGETKLVSGEPVGTKTSVSGEPLVQVKDHVRTAPDGDPTNNLSYEGPDKKAPNTELVYVDDYVRTAPDGDPTNNLSYQGVSHNPATADAEIAGASDAGHTKETSSTNKILENIQAAIPGQTATDQLLRELKKQEKDTN</sequence>
<feature type="region of interest" description="Disordered" evidence="1">
    <location>
        <begin position="236"/>
        <end position="256"/>
    </location>
</feature>
<keyword evidence="2" id="KW-0472">Membrane</keyword>
<organism evidence="3 4">
    <name type="scientific">Halalkalibacter suaedae</name>
    <dbReference type="NCBI Taxonomy" id="2822140"/>
    <lineage>
        <taxon>Bacteria</taxon>
        <taxon>Bacillati</taxon>
        <taxon>Bacillota</taxon>
        <taxon>Bacilli</taxon>
        <taxon>Bacillales</taxon>
        <taxon>Bacillaceae</taxon>
        <taxon>Halalkalibacter</taxon>
    </lineage>
</organism>
<dbReference type="AlphaFoldDB" id="A0A940WR28"/>
<dbReference type="RefSeq" id="WP_210595849.1">
    <property type="nucleotide sequence ID" value="NZ_JAGKSQ010000001.1"/>
</dbReference>
<dbReference type="Proteomes" id="UP000678228">
    <property type="component" value="Unassembled WGS sequence"/>
</dbReference>
<gene>
    <name evidence="3" type="ORF">J7W16_03790</name>
</gene>
<evidence type="ECO:0000313" key="4">
    <source>
        <dbReference type="Proteomes" id="UP000678228"/>
    </source>
</evidence>
<keyword evidence="2" id="KW-1133">Transmembrane helix</keyword>
<comment type="caution">
    <text evidence="3">The sequence shown here is derived from an EMBL/GenBank/DDBJ whole genome shotgun (WGS) entry which is preliminary data.</text>
</comment>
<evidence type="ECO:0000256" key="1">
    <source>
        <dbReference type="SAM" id="MobiDB-lite"/>
    </source>
</evidence>
<feature type="transmembrane region" description="Helical" evidence="2">
    <location>
        <begin position="161"/>
        <end position="181"/>
    </location>
</feature>
<feature type="transmembrane region" description="Helical" evidence="2">
    <location>
        <begin position="100"/>
        <end position="118"/>
    </location>
</feature>
<protein>
    <submittedName>
        <fullName evidence="3">Uncharacterized protein</fullName>
    </submittedName>
</protein>
<keyword evidence="2" id="KW-0812">Transmembrane</keyword>
<feature type="transmembrane region" description="Helical" evidence="2">
    <location>
        <begin position="58"/>
        <end position="88"/>
    </location>
</feature>
<evidence type="ECO:0000256" key="2">
    <source>
        <dbReference type="SAM" id="Phobius"/>
    </source>
</evidence>
<feature type="transmembrane region" description="Helical" evidence="2">
    <location>
        <begin position="20"/>
        <end position="46"/>
    </location>
</feature>
<reference evidence="3" key="1">
    <citation type="submission" date="2021-03" db="EMBL/GenBank/DDBJ databases">
        <title>Bacillus suaedae sp. nov., isolated from Suaeda aralocaspica.</title>
        <authorList>
            <person name="Lei R.F.R."/>
        </authorList>
    </citation>
    <scope>NUCLEOTIDE SEQUENCE</scope>
    <source>
        <strain evidence="3">YZJH907-2</strain>
    </source>
</reference>
<accession>A0A940WR28</accession>
<evidence type="ECO:0000313" key="3">
    <source>
        <dbReference type="EMBL" id="MBP3950243.1"/>
    </source>
</evidence>
<proteinExistence type="predicted"/>
<feature type="transmembrane region" description="Helical" evidence="2">
    <location>
        <begin position="130"/>
        <end position="149"/>
    </location>
</feature>
<keyword evidence="4" id="KW-1185">Reference proteome</keyword>
<name>A0A940WR28_9BACI</name>